<dbReference type="PANTHER" id="PTHR13356:SF0">
    <property type="entry name" value="SOSS COMPLEX SUBUNIT B HOMOLOG"/>
    <property type="match status" value="1"/>
</dbReference>
<proteinExistence type="predicted"/>
<reference evidence="3 4" key="1">
    <citation type="submission" date="2016-04" db="EMBL/GenBank/DDBJ databases">
        <title>The genome of Intoshia linei affirms orthonectids as highly simplified spiralians.</title>
        <authorList>
            <person name="Mikhailov K.V."/>
            <person name="Slusarev G.S."/>
            <person name="Nikitin M.A."/>
            <person name="Logacheva M.D."/>
            <person name="Penin A."/>
            <person name="Aleoshin V."/>
            <person name="Panchin Y.V."/>
        </authorList>
    </citation>
    <scope>NUCLEOTIDE SEQUENCE [LARGE SCALE GENOMIC DNA]</scope>
    <source>
        <strain evidence="3">Intl2013</strain>
        <tissue evidence="3">Whole animal</tissue>
    </source>
</reference>
<dbReference type="InterPro" id="IPR051231">
    <property type="entry name" value="SOSS-B"/>
</dbReference>
<keyword evidence="4" id="KW-1185">Reference proteome</keyword>
<name>A0A177B486_9BILA</name>
<protein>
    <submittedName>
        <fullName evidence="3">Nucleic acid-binding protein 1</fullName>
    </submittedName>
</protein>
<dbReference type="SUPFAM" id="SSF50249">
    <property type="entry name" value="Nucleic acid-binding proteins"/>
    <property type="match status" value="1"/>
</dbReference>
<dbReference type="AlphaFoldDB" id="A0A177B486"/>
<keyword evidence="1" id="KW-0238">DNA-binding</keyword>
<dbReference type="InterPro" id="IPR012340">
    <property type="entry name" value="NA-bd_OB-fold"/>
</dbReference>
<sequence length="302" mass="34443">MTKNEDEYMCISDIREGMKTINVIFIILQIGRHLCDHVRLFLDSRITTKEHDTVTTALISDATGSINISLWNEMGIAIKAGDICRLIKGYAAFFKNCLILYTGRKEGRVTKISEFCMVFSEQPNLSHNATYAQICGNGPNYRRDVNERNLHQKENDGDSSGGFGRYEEVVLDANNCFSHLDVPQFVNKTGMSKAETHYHLKRVASNFGGNVRQNYNENFPPMPHPHSKVNSVNTRFNFNRPNMSRMNPPMGNMGSMGMRNSMFGYPYRNKPPVPFTKHGNLNKRNLSPHFIQSNNTNQTTRY</sequence>
<evidence type="ECO:0000313" key="4">
    <source>
        <dbReference type="Proteomes" id="UP000078046"/>
    </source>
</evidence>
<accession>A0A177B486</accession>
<dbReference type="GO" id="GO:0044818">
    <property type="term" value="P:mitotic G2/M transition checkpoint"/>
    <property type="evidence" value="ECO:0007669"/>
    <property type="project" value="TreeGrafter"/>
</dbReference>
<dbReference type="GO" id="GO:0010212">
    <property type="term" value="P:response to ionizing radiation"/>
    <property type="evidence" value="ECO:0007669"/>
    <property type="project" value="TreeGrafter"/>
</dbReference>
<dbReference type="Gene3D" id="2.40.50.140">
    <property type="entry name" value="Nucleic acid-binding proteins"/>
    <property type="match status" value="1"/>
</dbReference>
<dbReference type="GO" id="GO:0000724">
    <property type="term" value="P:double-strand break repair via homologous recombination"/>
    <property type="evidence" value="ECO:0007669"/>
    <property type="project" value="TreeGrafter"/>
</dbReference>
<evidence type="ECO:0000313" key="3">
    <source>
        <dbReference type="EMBL" id="OAF69107.1"/>
    </source>
</evidence>
<gene>
    <name evidence="3" type="ORF">A3Q56_03149</name>
</gene>
<dbReference type="FunFam" id="2.40.50.140:FF:000072">
    <property type="entry name" value="SOSS complex subunit B2"/>
    <property type="match status" value="1"/>
</dbReference>
<dbReference type="EMBL" id="LWCA01000333">
    <property type="protein sequence ID" value="OAF69107.1"/>
    <property type="molecule type" value="Genomic_DNA"/>
</dbReference>
<feature type="region of interest" description="Disordered" evidence="2">
    <location>
        <begin position="280"/>
        <end position="302"/>
    </location>
</feature>
<dbReference type="GO" id="GO:0005694">
    <property type="term" value="C:chromosome"/>
    <property type="evidence" value="ECO:0007669"/>
    <property type="project" value="UniProtKB-ARBA"/>
</dbReference>
<evidence type="ECO:0000256" key="1">
    <source>
        <dbReference type="ARBA" id="ARBA00023125"/>
    </source>
</evidence>
<evidence type="ECO:0000256" key="2">
    <source>
        <dbReference type="SAM" id="MobiDB-lite"/>
    </source>
</evidence>
<comment type="caution">
    <text evidence="3">The sequence shown here is derived from an EMBL/GenBank/DDBJ whole genome shotgun (WGS) entry which is preliminary data.</text>
</comment>
<dbReference type="Proteomes" id="UP000078046">
    <property type="component" value="Unassembled WGS sequence"/>
</dbReference>
<feature type="compositionally biased region" description="Polar residues" evidence="2">
    <location>
        <begin position="282"/>
        <end position="302"/>
    </location>
</feature>
<dbReference type="GO" id="GO:0070876">
    <property type="term" value="C:SOSS complex"/>
    <property type="evidence" value="ECO:0007669"/>
    <property type="project" value="TreeGrafter"/>
</dbReference>
<organism evidence="3 4">
    <name type="scientific">Intoshia linei</name>
    <dbReference type="NCBI Taxonomy" id="1819745"/>
    <lineage>
        <taxon>Eukaryota</taxon>
        <taxon>Metazoa</taxon>
        <taxon>Spiralia</taxon>
        <taxon>Lophotrochozoa</taxon>
        <taxon>Mesozoa</taxon>
        <taxon>Orthonectida</taxon>
        <taxon>Rhopaluridae</taxon>
        <taxon>Intoshia</taxon>
    </lineage>
</organism>
<dbReference type="OrthoDB" id="295715at2759"/>
<dbReference type="PANTHER" id="PTHR13356">
    <property type="entry name" value="OB FOLD NUCLEIC ACID BINDING PROTEIN-RELATED"/>
    <property type="match status" value="1"/>
</dbReference>
<dbReference type="GO" id="GO:0003677">
    <property type="term" value="F:DNA binding"/>
    <property type="evidence" value="ECO:0007669"/>
    <property type="project" value="UniProtKB-KW"/>
</dbReference>